<proteinExistence type="predicted"/>
<evidence type="ECO:0000256" key="2">
    <source>
        <dbReference type="ARBA" id="ARBA00024867"/>
    </source>
</evidence>
<dbReference type="Proteomes" id="UP000604730">
    <property type="component" value="Unassembled WGS sequence"/>
</dbReference>
<dbReference type="Pfam" id="PF13487">
    <property type="entry name" value="HD_5"/>
    <property type="match status" value="1"/>
</dbReference>
<dbReference type="PANTHER" id="PTHR45228:SF5">
    <property type="entry name" value="CYCLIC DI-GMP PHOSPHODIESTERASE VC_1348-RELATED"/>
    <property type="match status" value="1"/>
</dbReference>
<keyword evidence="7" id="KW-1185">Reference proteome</keyword>
<evidence type="ECO:0000313" key="7">
    <source>
        <dbReference type="Proteomes" id="UP000604730"/>
    </source>
</evidence>
<dbReference type="SMART" id="SM00448">
    <property type="entry name" value="REC"/>
    <property type="match status" value="1"/>
</dbReference>
<feature type="domain" description="Response regulatory" evidence="4">
    <location>
        <begin position="4"/>
        <end position="120"/>
    </location>
</feature>
<feature type="domain" description="HD-GYP" evidence="5">
    <location>
        <begin position="147"/>
        <end position="351"/>
    </location>
</feature>
<dbReference type="CDD" id="cd00077">
    <property type="entry name" value="HDc"/>
    <property type="match status" value="1"/>
</dbReference>
<dbReference type="EMBL" id="JAEPRJ010000001">
    <property type="protein sequence ID" value="MBK5896301.1"/>
    <property type="molecule type" value="Genomic_DNA"/>
</dbReference>
<evidence type="ECO:0000256" key="1">
    <source>
        <dbReference type="ARBA" id="ARBA00018672"/>
    </source>
</evidence>
<evidence type="ECO:0000259" key="4">
    <source>
        <dbReference type="PROSITE" id="PS50110"/>
    </source>
</evidence>
<accession>A0ABS1IWN6</accession>
<dbReference type="InterPro" id="IPR003607">
    <property type="entry name" value="HD/PDEase_dom"/>
</dbReference>
<dbReference type="RefSeq" id="WP_208427886.1">
    <property type="nucleotide sequence ID" value="NZ_JAEPRJ010000001.1"/>
</dbReference>
<evidence type="ECO:0000256" key="3">
    <source>
        <dbReference type="PROSITE-ProRule" id="PRU00169"/>
    </source>
</evidence>
<dbReference type="InterPro" id="IPR052020">
    <property type="entry name" value="Cyclic_di-GMP/3'3'-cGAMP_PDE"/>
</dbReference>
<dbReference type="Gene3D" id="3.40.50.2300">
    <property type="match status" value="1"/>
</dbReference>
<dbReference type="PANTHER" id="PTHR45228">
    <property type="entry name" value="CYCLIC DI-GMP PHOSPHODIESTERASE TM_0186-RELATED"/>
    <property type="match status" value="1"/>
</dbReference>
<dbReference type="SUPFAM" id="SSF52172">
    <property type="entry name" value="CheY-like"/>
    <property type="match status" value="1"/>
</dbReference>
<keyword evidence="3" id="KW-0597">Phosphoprotein</keyword>
<reference evidence="6 7" key="1">
    <citation type="submission" date="2021-01" db="EMBL/GenBank/DDBJ databases">
        <title>Isolation and description of Catonella massiliensis sp. nov., a novel Catonella species, isolated from a stable periodontitis subject.</title>
        <authorList>
            <person name="Antezack A."/>
            <person name="Boxberger M."/>
            <person name="La Scola B."/>
            <person name="Monnet-Corti V."/>
        </authorList>
    </citation>
    <scope>NUCLEOTIDE SEQUENCE [LARGE SCALE GENOMIC DNA]</scope>
    <source>
        <strain evidence="6 7">Marseille-Q4567</strain>
    </source>
</reference>
<sequence length="351" mass="39871">MKTNILIVDDVLTSLALMSDIVKSEGYIARPVQNVKQAMEAIDALLPDLILSDVSMPDIDGYEFCEMVKSNPKTADIPLIFVSALNDVNSRKKGYNVGAVDFIVKPFDFDEVRLRINTQIKNLVMQRELEEYNKRLHRMMNTQIAKITDDQRYLIYGLVRLAESREDPTGTHMINVSANSAFLAQSLQLSPEYEKYISNNFIDDIGLAAPLHDIGSLTISDRILLKRGKLTPDEMTVMRTHAEIGARTLTEVYRHNEFSRYLGMAIDIAYYHHEKWDGSGYPKGLKGKGIPMSARIFSLVDVYDTLTRDKCYRDAYTHDEAIEIIKEESGKSFDPGIVDIFMKILSGIRRN</sequence>
<evidence type="ECO:0000259" key="5">
    <source>
        <dbReference type="PROSITE" id="PS51832"/>
    </source>
</evidence>
<dbReference type="InterPro" id="IPR011006">
    <property type="entry name" value="CheY-like_superfamily"/>
</dbReference>
<dbReference type="InterPro" id="IPR037522">
    <property type="entry name" value="HD_GYP_dom"/>
</dbReference>
<dbReference type="PROSITE" id="PS51832">
    <property type="entry name" value="HD_GYP"/>
    <property type="match status" value="1"/>
</dbReference>
<feature type="modified residue" description="4-aspartylphosphate" evidence="3">
    <location>
        <position position="53"/>
    </location>
</feature>
<dbReference type="Gene3D" id="1.10.3210.10">
    <property type="entry name" value="Hypothetical protein af1432"/>
    <property type="match status" value="1"/>
</dbReference>
<protein>
    <recommendedName>
        <fullName evidence="1">Stage 0 sporulation protein A homolog</fullName>
    </recommendedName>
</protein>
<organism evidence="6 7">
    <name type="scientific">Catonella massiliensis</name>
    <dbReference type="NCBI Taxonomy" id="2799636"/>
    <lineage>
        <taxon>Bacteria</taxon>
        <taxon>Bacillati</taxon>
        <taxon>Bacillota</taxon>
        <taxon>Clostridia</taxon>
        <taxon>Lachnospirales</taxon>
        <taxon>Lachnospiraceae</taxon>
        <taxon>Catonella</taxon>
    </lineage>
</organism>
<name>A0ABS1IWN6_9FIRM</name>
<dbReference type="SMART" id="SM00471">
    <property type="entry name" value="HDc"/>
    <property type="match status" value="1"/>
</dbReference>
<dbReference type="PROSITE" id="PS50110">
    <property type="entry name" value="RESPONSE_REGULATORY"/>
    <property type="match status" value="1"/>
</dbReference>
<dbReference type="Pfam" id="PF00072">
    <property type="entry name" value="Response_reg"/>
    <property type="match status" value="1"/>
</dbReference>
<comment type="function">
    <text evidence="2">May play the central regulatory role in sporulation. It may be an element of the effector pathway responsible for the activation of sporulation genes in response to nutritional stress. Spo0A may act in concert with spo0H (a sigma factor) to control the expression of some genes that are critical to the sporulation process.</text>
</comment>
<comment type="caution">
    <text evidence="6">The sequence shown here is derived from an EMBL/GenBank/DDBJ whole genome shotgun (WGS) entry which is preliminary data.</text>
</comment>
<gene>
    <name evidence="6" type="ORF">JJN12_00660</name>
</gene>
<dbReference type="SUPFAM" id="SSF109604">
    <property type="entry name" value="HD-domain/PDEase-like"/>
    <property type="match status" value="1"/>
</dbReference>
<dbReference type="InterPro" id="IPR001789">
    <property type="entry name" value="Sig_transdc_resp-reg_receiver"/>
</dbReference>
<evidence type="ECO:0000313" key="6">
    <source>
        <dbReference type="EMBL" id="MBK5896301.1"/>
    </source>
</evidence>